<organism evidence="1 2">
    <name type="scientific">Streptomyces seoulensis</name>
    <dbReference type="NCBI Taxonomy" id="73044"/>
    <lineage>
        <taxon>Bacteria</taxon>
        <taxon>Bacillati</taxon>
        <taxon>Actinomycetota</taxon>
        <taxon>Actinomycetes</taxon>
        <taxon>Kitasatosporales</taxon>
        <taxon>Streptomycetaceae</taxon>
        <taxon>Streptomyces</taxon>
    </lineage>
</organism>
<protein>
    <recommendedName>
        <fullName evidence="3">DUF2493 domain-containing protein</fullName>
    </recommendedName>
</protein>
<dbReference type="STRING" id="73044.GCA_000725795_00426"/>
<evidence type="ECO:0008006" key="3">
    <source>
        <dbReference type="Google" id="ProtNLM"/>
    </source>
</evidence>
<dbReference type="KEGG" id="sseo:D0Z67_27405"/>
<accession>A0A4P6U326</accession>
<evidence type="ECO:0000313" key="2">
    <source>
        <dbReference type="Proteomes" id="UP000292547"/>
    </source>
</evidence>
<keyword evidence="2" id="KW-1185">Reference proteome</keyword>
<reference evidence="1 2" key="1">
    <citation type="submission" date="2018-08" db="EMBL/GenBank/DDBJ databases">
        <title>The complete genome sequence of Streptomyces seoulensis, a pioneer strain for nickel superoxide dismutase discovery.</title>
        <authorList>
            <person name="Shin J."/>
            <person name="Lee J.-S."/>
            <person name="Lee E.-J."/>
            <person name="Youn H.-D."/>
        </authorList>
    </citation>
    <scope>NUCLEOTIDE SEQUENCE [LARGE SCALE GENOMIC DNA]</scope>
    <source>
        <strain evidence="1 2">KCTC 9819</strain>
    </source>
</reference>
<name>A0A4P6U326_STRSO</name>
<dbReference type="OrthoDB" id="3231229at2"/>
<proteinExistence type="predicted"/>
<evidence type="ECO:0000313" key="1">
    <source>
        <dbReference type="EMBL" id="QBJ93632.1"/>
    </source>
</evidence>
<dbReference type="AlphaFoldDB" id="A0A4P6U326"/>
<dbReference type="Proteomes" id="UP000292547">
    <property type="component" value="Chromosome"/>
</dbReference>
<dbReference type="EMBL" id="CP032229">
    <property type="protein sequence ID" value="QBJ93632.1"/>
    <property type="molecule type" value="Genomic_DNA"/>
</dbReference>
<gene>
    <name evidence="1" type="ORF">D0Z67_27405</name>
</gene>
<dbReference type="Gene3D" id="3.40.50.450">
    <property type="match status" value="1"/>
</dbReference>
<sequence>MITALGHVDLTPDTWGLVRDDLRARLNGLPMDATGLVRAGAGLPLEFGRMVREAGRSLVVCFPEHSETSMGASPQDEEAHRELLALAEGIKVLPFDPLDRDACVSADEQLIRGCGRLWAIWDGSPSCGHDATAHMVAYARAHGIPVDVVWPAGAARQASGRALRLSVHGQAR</sequence>